<evidence type="ECO:0000313" key="1">
    <source>
        <dbReference type="EMBL" id="RCK52676.1"/>
    </source>
</evidence>
<dbReference type="EMBL" id="JPWJ01000001">
    <property type="protein sequence ID" value="RCK52676.1"/>
    <property type="molecule type" value="Genomic_DNA"/>
</dbReference>
<proteinExistence type="predicted"/>
<comment type="caution">
    <text evidence="1">The sequence shown here is derived from an EMBL/GenBank/DDBJ whole genome shotgun (WGS) entry which is preliminary data.</text>
</comment>
<dbReference type="Proteomes" id="UP000252266">
    <property type="component" value="Unassembled WGS sequence"/>
</dbReference>
<protein>
    <submittedName>
        <fullName evidence="1">Uncharacterized protein</fullName>
    </submittedName>
</protein>
<dbReference type="AlphaFoldDB" id="A0A367XGA8"/>
<evidence type="ECO:0000313" key="2">
    <source>
        <dbReference type="Proteomes" id="UP000252266"/>
    </source>
</evidence>
<organism evidence="1 2">
    <name type="scientific">Thalassospira xiamenensis</name>
    <dbReference type="NCBI Taxonomy" id="220697"/>
    <lineage>
        <taxon>Bacteria</taxon>
        <taxon>Pseudomonadati</taxon>
        <taxon>Pseudomonadota</taxon>
        <taxon>Alphaproteobacteria</taxon>
        <taxon>Rhodospirillales</taxon>
        <taxon>Thalassospiraceae</taxon>
        <taxon>Thalassospira</taxon>
    </lineage>
</organism>
<name>A0A367XGA8_9PROT</name>
<sequence>MPGGLIRAFVDLPVPPFDAALAKLFGRIVSGPTWPIRLPRSAPHHTALARLVGLGGRDAGWAIGKSPARRLHGLAA</sequence>
<gene>
    <name evidence="1" type="ORF">TH44_00110</name>
</gene>
<dbReference type="RefSeq" id="WP_062958318.1">
    <property type="nucleotide sequence ID" value="NZ_JPWJ01000001.1"/>
</dbReference>
<accession>A0A367XGA8</accession>
<reference evidence="1 2" key="1">
    <citation type="submission" date="2014-07" db="EMBL/GenBank/DDBJ databases">
        <title>Draft genome sequence of Thalassospira xiamenensis IB13.</title>
        <authorList>
            <person name="Lai Q."/>
            <person name="Shao Z."/>
        </authorList>
    </citation>
    <scope>NUCLEOTIDE SEQUENCE [LARGE SCALE GENOMIC DNA]</scope>
    <source>
        <strain evidence="1 2">IB13</strain>
    </source>
</reference>